<evidence type="ECO:0000313" key="2">
    <source>
        <dbReference type="Proteomes" id="UP001597361"/>
    </source>
</evidence>
<gene>
    <name evidence="1" type="ORF">ACFSKL_01610</name>
</gene>
<proteinExistence type="predicted"/>
<accession>A0ABW4VIV4</accession>
<dbReference type="EMBL" id="JBHUHR010000003">
    <property type="protein sequence ID" value="MFD2033462.1"/>
    <property type="molecule type" value="Genomic_DNA"/>
</dbReference>
<dbReference type="RefSeq" id="WP_376882849.1">
    <property type="nucleotide sequence ID" value="NZ_JBHUHR010000003.1"/>
</dbReference>
<keyword evidence="2" id="KW-1185">Reference proteome</keyword>
<comment type="caution">
    <text evidence="1">The sequence shown here is derived from an EMBL/GenBank/DDBJ whole genome shotgun (WGS) entry which is preliminary data.</text>
</comment>
<protein>
    <recommendedName>
        <fullName evidence="3">Lipocalin-like domain-containing protein</fullName>
    </recommendedName>
</protein>
<dbReference type="Proteomes" id="UP001597361">
    <property type="component" value="Unassembled WGS sequence"/>
</dbReference>
<evidence type="ECO:0008006" key="3">
    <source>
        <dbReference type="Google" id="ProtNLM"/>
    </source>
</evidence>
<evidence type="ECO:0000313" key="1">
    <source>
        <dbReference type="EMBL" id="MFD2033462.1"/>
    </source>
</evidence>
<name>A0ABW4VIV4_9BACT</name>
<organism evidence="1 2">
    <name type="scientific">Belliella marina</name>
    <dbReference type="NCBI Taxonomy" id="1644146"/>
    <lineage>
        <taxon>Bacteria</taxon>
        <taxon>Pseudomonadati</taxon>
        <taxon>Bacteroidota</taxon>
        <taxon>Cytophagia</taxon>
        <taxon>Cytophagales</taxon>
        <taxon>Cyclobacteriaceae</taxon>
        <taxon>Belliella</taxon>
    </lineage>
</organism>
<dbReference type="PROSITE" id="PS51257">
    <property type="entry name" value="PROKAR_LIPOPROTEIN"/>
    <property type="match status" value="1"/>
</dbReference>
<sequence length="152" mass="17391">MKRYFTYLILLCFILVGCNRDDKEPHFNVLGYWNISSINTGWTNEVLVGEKIEFQERYIFNDDGTFIKFSTRNQSTGERLNEPAQALGVYESVSLKDSDNVFELTLTFETNMGMAANCGGNVETLVLTKENKLINNSWTPCDGPSFVYQKKQ</sequence>
<reference evidence="2" key="1">
    <citation type="journal article" date="2019" name="Int. J. Syst. Evol. Microbiol.">
        <title>The Global Catalogue of Microorganisms (GCM) 10K type strain sequencing project: providing services to taxonomists for standard genome sequencing and annotation.</title>
        <authorList>
            <consortium name="The Broad Institute Genomics Platform"/>
            <consortium name="The Broad Institute Genome Sequencing Center for Infectious Disease"/>
            <person name="Wu L."/>
            <person name="Ma J."/>
        </authorList>
    </citation>
    <scope>NUCLEOTIDE SEQUENCE [LARGE SCALE GENOMIC DNA]</scope>
    <source>
        <strain evidence="2">CGMCC 1.15180</strain>
    </source>
</reference>